<gene>
    <name evidence="1" type="ORF">BU24DRAFT_259053</name>
</gene>
<dbReference type="Gene3D" id="1.25.40.10">
    <property type="entry name" value="Tetratricopeptide repeat domain"/>
    <property type="match status" value="1"/>
</dbReference>
<dbReference type="Proteomes" id="UP000799778">
    <property type="component" value="Unassembled WGS sequence"/>
</dbReference>
<dbReference type="OrthoDB" id="6161812at2759"/>
<sequence length="118" mass="13345">MKHNSLFVQMRQRAAKVRGAPDVRLAALSHNQYAVACMMADRTEEAIESFLTFIETYRPLSTYEKDMDSNPILNVGFAYRLKGDLKSALDILTAGLKDRESVFGPMDSVSYQYFIPLS</sequence>
<dbReference type="GeneID" id="54279872"/>
<evidence type="ECO:0000313" key="1">
    <source>
        <dbReference type="EMBL" id="KAF2012803.1"/>
    </source>
</evidence>
<name>A0A6A5XIM2_9PLEO</name>
<reference evidence="1" key="1">
    <citation type="journal article" date="2020" name="Stud. Mycol.">
        <title>101 Dothideomycetes genomes: a test case for predicting lifestyles and emergence of pathogens.</title>
        <authorList>
            <person name="Haridas S."/>
            <person name="Albert R."/>
            <person name="Binder M."/>
            <person name="Bloem J."/>
            <person name="Labutti K."/>
            <person name="Salamov A."/>
            <person name="Andreopoulos B."/>
            <person name="Baker S."/>
            <person name="Barry K."/>
            <person name="Bills G."/>
            <person name="Bluhm B."/>
            <person name="Cannon C."/>
            <person name="Castanera R."/>
            <person name="Culley D."/>
            <person name="Daum C."/>
            <person name="Ezra D."/>
            <person name="Gonzalez J."/>
            <person name="Henrissat B."/>
            <person name="Kuo A."/>
            <person name="Liang C."/>
            <person name="Lipzen A."/>
            <person name="Lutzoni F."/>
            <person name="Magnuson J."/>
            <person name="Mondo S."/>
            <person name="Nolan M."/>
            <person name="Ohm R."/>
            <person name="Pangilinan J."/>
            <person name="Park H.-J."/>
            <person name="Ramirez L."/>
            <person name="Alfaro M."/>
            <person name="Sun H."/>
            <person name="Tritt A."/>
            <person name="Yoshinaga Y."/>
            <person name="Zwiers L.-H."/>
            <person name="Turgeon B."/>
            <person name="Goodwin S."/>
            <person name="Spatafora J."/>
            <person name="Crous P."/>
            <person name="Grigoriev I."/>
        </authorList>
    </citation>
    <scope>NUCLEOTIDE SEQUENCE</scope>
    <source>
        <strain evidence="1">CBS 175.79</strain>
    </source>
</reference>
<evidence type="ECO:0000313" key="2">
    <source>
        <dbReference type="Proteomes" id="UP000799778"/>
    </source>
</evidence>
<protein>
    <recommendedName>
        <fullName evidence="3">TPR-like protein</fullName>
    </recommendedName>
</protein>
<evidence type="ECO:0008006" key="3">
    <source>
        <dbReference type="Google" id="ProtNLM"/>
    </source>
</evidence>
<dbReference type="EMBL" id="ML978072">
    <property type="protein sequence ID" value="KAF2012803.1"/>
    <property type="molecule type" value="Genomic_DNA"/>
</dbReference>
<dbReference type="InterPro" id="IPR011990">
    <property type="entry name" value="TPR-like_helical_dom_sf"/>
</dbReference>
<dbReference type="SUPFAM" id="SSF48452">
    <property type="entry name" value="TPR-like"/>
    <property type="match status" value="1"/>
</dbReference>
<dbReference type="AlphaFoldDB" id="A0A6A5XIM2"/>
<accession>A0A6A5XIM2</accession>
<dbReference type="RefSeq" id="XP_033381142.1">
    <property type="nucleotide sequence ID" value="XM_033522475.1"/>
</dbReference>
<organism evidence="1 2">
    <name type="scientific">Aaosphaeria arxii CBS 175.79</name>
    <dbReference type="NCBI Taxonomy" id="1450172"/>
    <lineage>
        <taxon>Eukaryota</taxon>
        <taxon>Fungi</taxon>
        <taxon>Dikarya</taxon>
        <taxon>Ascomycota</taxon>
        <taxon>Pezizomycotina</taxon>
        <taxon>Dothideomycetes</taxon>
        <taxon>Pleosporomycetidae</taxon>
        <taxon>Pleosporales</taxon>
        <taxon>Pleosporales incertae sedis</taxon>
        <taxon>Aaosphaeria</taxon>
    </lineage>
</organism>
<proteinExistence type="predicted"/>
<keyword evidence="2" id="KW-1185">Reference proteome</keyword>